<dbReference type="HOGENOM" id="CLU_008455_8_4_1"/>
<dbReference type="InParanoid" id="F0X928"/>
<dbReference type="GO" id="GO:0022857">
    <property type="term" value="F:transmembrane transporter activity"/>
    <property type="evidence" value="ECO:0007669"/>
    <property type="project" value="InterPro"/>
</dbReference>
<evidence type="ECO:0000256" key="3">
    <source>
        <dbReference type="ARBA" id="ARBA00022989"/>
    </source>
</evidence>
<keyword evidence="3 5" id="KW-1133">Transmembrane helix</keyword>
<feature type="transmembrane region" description="Helical" evidence="5">
    <location>
        <begin position="178"/>
        <end position="202"/>
    </location>
</feature>
<feature type="transmembrane region" description="Helical" evidence="5">
    <location>
        <begin position="86"/>
        <end position="106"/>
    </location>
</feature>
<name>F0X928_GROCL</name>
<dbReference type="InterPro" id="IPR011701">
    <property type="entry name" value="MFS"/>
</dbReference>
<evidence type="ECO:0000256" key="1">
    <source>
        <dbReference type="ARBA" id="ARBA00004141"/>
    </source>
</evidence>
<gene>
    <name evidence="7" type="ORF">CMQ_3510</name>
</gene>
<dbReference type="RefSeq" id="XP_014174923.1">
    <property type="nucleotide sequence ID" value="XM_014319448.1"/>
</dbReference>
<evidence type="ECO:0000256" key="5">
    <source>
        <dbReference type="SAM" id="Phobius"/>
    </source>
</evidence>
<keyword evidence="4 5" id="KW-0472">Membrane</keyword>
<evidence type="ECO:0000259" key="6">
    <source>
        <dbReference type="PROSITE" id="PS50850"/>
    </source>
</evidence>
<evidence type="ECO:0000313" key="7">
    <source>
        <dbReference type="EMBL" id="EFX05441.1"/>
    </source>
</evidence>
<keyword evidence="8" id="KW-1185">Reference proteome</keyword>
<dbReference type="PANTHER" id="PTHR23502:SF151">
    <property type="entry name" value="MAJOR FACILITATOR SUPERFAMILY (MFS) PROFILE DOMAIN-CONTAINING PROTEIN"/>
    <property type="match status" value="1"/>
</dbReference>
<evidence type="ECO:0000256" key="4">
    <source>
        <dbReference type="ARBA" id="ARBA00023136"/>
    </source>
</evidence>
<feature type="transmembrane region" description="Helical" evidence="5">
    <location>
        <begin position="296"/>
        <end position="320"/>
    </location>
</feature>
<dbReference type="AlphaFoldDB" id="F0X928"/>
<dbReference type="Proteomes" id="UP000007796">
    <property type="component" value="Unassembled WGS sequence"/>
</dbReference>
<comment type="subcellular location">
    <subcellularLocation>
        <location evidence="1">Membrane</location>
        <topology evidence="1">Multi-pass membrane protein</topology>
    </subcellularLocation>
</comment>
<protein>
    <submittedName>
        <fullName evidence="7">Major facilitator superfamily transporter</fullName>
    </submittedName>
</protein>
<organism evidence="8">
    <name type="scientific">Grosmannia clavigera (strain kw1407 / UAMH 11150)</name>
    <name type="common">Blue stain fungus</name>
    <name type="synonym">Graphiocladiella clavigera</name>
    <dbReference type="NCBI Taxonomy" id="655863"/>
    <lineage>
        <taxon>Eukaryota</taxon>
        <taxon>Fungi</taxon>
        <taxon>Dikarya</taxon>
        <taxon>Ascomycota</taxon>
        <taxon>Pezizomycotina</taxon>
        <taxon>Sordariomycetes</taxon>
        <taxon>Sordariomycetidae</taxon>
        <taxon>Ophiostomatales</taxon>
        <taxon>Ophiostomataceae</taxon>
        <taxon>Leptographium</taxon>
    </lineage>
</organism>
<feature type="transmembrane region" description="Helical" evidence="5">
    <location>
        <begin position="50"/>
        <end position="74"/>
    </location>
</feature>
<keyword evidence="2 5" id="KW-0812">Transmembrane</keyword>
<dbReference type="GO" id="GO:0005886">
    <property type="term" value="C:plasma membrane"/>
    <property type="evidence" value="ECO:0007669"/>
    <property type="project" value="TreeGrafter"/>
</dbReference>
<feature type="transmembrane region" description="Helical" evidence="5">
    <location>
        <begin position="445"/>
        <end position="470"/>
    </location>
</feature>
<evidence type="ECO:0000256" key="2">
    <source>
        <dbReference type="ARBA" id="ARBA00022692"/>
    </source>
</evidence>
<dbReference type="STRING" id="655863.F0X928"/>
<feature type="domain" description="Major facilitator superfamily (MFS) profile" evidence="6">
    <location>
        <begin position="52"/>
        <end position="476"/>
    </location>
</feature>
<evidence type="ECO:0000313" key="8">
    <source>
        <dbReference type="Proteomes" id="UP000007796"/>
    </source>
</evidence>
<feature type="transmembrane region" description="Helical" evidence="5">
    <location>
        <begin position="118"/>
        <end position="136"/>
    </location>
</feature>
<dbReference type="eggNOG" id="KOG0255">
    <property type="taxonomic scope" value="Eukaryota"/>
</dbReference>
<feature type="transmembrane region" description="Helical" evidence="5">
    <location>
        <begin position="143"/>
        <end position="166"/>
    </location>
</feature>
<dbReference type="Pfam" id="PF07690">
    <property type="entry name" value="MFS_1"/>
    <property type="match status" value="1"/>
</dbReference>
<dbReference type="Gene3D" id="1.20.1720.10">
    <property type="entry name" value="Multidrug resistance protein D"/>
    <property type="match status" value="1"/>
</dbReference>
<proteinExistence type="predicted"/>
<dbReference type="PROSITE" id="PS50850">
    <property type="entry name" value="MFS"/>
    <property type="match status" value="1"/>
</dbReference>
<dbReference type="PANTHER" id="PTHR23502">
    <property type="entry name" value="MAJOR FACILITATOR SUPERFAMILY"/>
    <property type="match status" value="1"/>
</dbReference>
<sequence>MATKNSGPVVASVALEEGDAEKVASHTADLTSVSADAGPPYTVFSLRTRWLIVVLLGYLGLASTLTANIYFPLLDLLAARYAVSPQAINLTITLYFVVQGIAPSFWSPLSDRVGRRPIFLATFIVYTLASAGLSAAPSNSYAVLLLLRAMQSVGASAVLSMAYAAVADVTVHTGRGCFLAPMMTAVNIGTCVGPVVGGAAVLRSGDPRWCFRTLLAFGASGFLLIGLALPETARSVVGNGSTAARGLCRTWWSMAHIHARPSRIKATSKGQTRRCTFCVQTSISPAFSRIYGFDPLQVGLCFLAGGAGILAGGLIASRLLDHNYRHMARNCGLPVDRVRGLDSVAHFPLEHARTHGSVRILTISLAAVVGYGWVLDQPHGHIHPAVPLLLQAFLACKCTILLQTYSALAVDVFPKRTGTAAAANNITRCLLAAGAVAALDPLAQALGYGWVFTLLGLLDAVAGVAAVLALRRWGPL</sequence>
<dbReference type="OrthoDB" id="440553at2759"/>
<dbReference type="GeneID" id="25976619"/>
<dbReference type="InterPro" id="IPR036259">
    <property type="entry name" value="MFS_trans_sf"/>
</dbReference>
<dbReference type="InterPro" id="IPR020846">
    <property type="entry name" value="MFS_dom"/>
</dbReference>
<accession>F0X928</accession>
<feature type="transmembrane region" description="Helical" evidence="5">
    <location>
        <begin position="356"/>
        <end position="374"/>
    </location>
</feature>
<dbReference type="SUPFAM" id="SSF103473">
    <property type="entry name" value="MFS general substrate transporter"/>
    <property type="match status" value="1"/>
</dbReference>
<reference evidence="7 8" key="1">
    <citation type="journal article" date="2011" name="Proc. Natl. Acad. Sci. U.S.A.">
        <title>Genome and transcriptome analyses of the mountain pine beetle-fungal symbiont Grosmannia clavigera, a lodgepole pine pathogen.</title>
        <authorList>
            <person name="DiGuistini S."/>
            <person name="Wang Y."/>
            <person name="Liao N.Y."/>
            <person name="Taylor G."/>
            <person name="Tanguay P."/>
            <person name="Feau N."/>
            <person name="Henrissat B."/>
            <person name="Chan S.K."/>
            <person name="Hesse-Orce U."/>
            <person name="Alamouti S.M."/>
            <person name="Tsui C.K.M."/>
            <person name="Docking R.T."/>
            <person name="Levasseur A."/>
            <person name="Haridas S."/>
            <person name="Robertson G."/>
            <person name="Birol I."/>
            <person name="Holt R.A."/>
            <person name="Marra M.A."/>
            <person name="Hamelin R.C."/>
            <person name="Hirst M."/>
            <person name="Jones S.J.M."/>
            <person name="Bohlmann J."/>
            <person name="Breuil C."/>
        </authorList>
    </citation>
    <scope>NUCLEOTIDE SEQUENCE [LARGE SCALE GENOMIC DNA]</scope>
    <source>
        <strain evidence="8">kw1407 / UAMH 11150</strain>
    </source>
</reference>
<dbReference type="EMBL" id="GL629735">
    <property type="protein sequence ID" value="EFX05441.1"/>
    <property type="molecule type" value="Genomic_DNA"/>
</dbReference>
<feature type="transmembrane region" description="Helical" evidence="5">
    <location>
        <begin position="209"/>
        <end position="229"/>
    </location>
</feature>